<sequence>MHALGFLILSRSGIYHFCQQAVAYCSYLIELRDVLRGVLFVETGDLIISCRPNKLCTELIASVHF</sequence>
<organism evidence="1">
    <name type="scientific">Arundo donax</name>
    <name type="common">Giant reed</name>
    <name type="synonym">Donax arundinaceus</name>
    <dbReference type="NCBI Taxonomy" id="35708"/>
    <lineage>
        <taxon>Eukaryota</taxon>
        <taxon>Viridiplantae</taxon>
        <taxon>Streptophyta</taxon>
        <taxon>Embryophyta</taxon>
        <taxon>Tracheophyta</taxon>
        <taxon>Spermatophyta</taxon>
        <taxon>Magnoliopsida</taxon>
        <taxon>Liliopsida</taxon>
        <taxon>Poales</taxon>
        <taxon>Poaceae</taxon>
        <taxon>PACMAD clade</taxon>
        <taxon>Arundinoideae</taxon>
        <taxon>Arundineae</taxon>
        <taxon>Arundo</taxon>
    </lineage>
</organism>
<reference evidence="1" key="2">
    <citation type="journal article" date="2015" name="Data Brief">
        <title>Shoot transcriptome of the giant reed, Arundo donax.</title>
        <authorList>
            <person name="Barrero R.A."/>
            <person name="Guerrero F.D."/>
            <person name="Moolhuijzen P."/>
            <person name="Goolsby J.A."/>
            <person name="Tidwell J."/>
            <person name="Bellgard S.E."/>
            <person name="Bellgard M.I."/>
        </authorList>
    </citation>
    <scope>NUCLEOTIDE SEQUENCE</scope>
    <source>
        <tissue evidence="1">Shoot tissue taken approximately 20 cm above the soil surface</tissue>
    </source>
</reference>
<dbReference type="EMBL" id="GBRH01217636">
    <property type="protein sequence ID" value="JAD80259.1"/>
    <property type="molecule type" value="Transcribed_RNA"/>
</dbReference>
<proteinExistence type="predicted"/>
<accession>A0A0A9CVA4</accession>
<reference evidence="1" key="1">
    <citation type="submission" date="2014-09" db="EMBL/GenBank/DDBJ databases">
        <authorList>
            <person name="Magalhaes I.L.F."/>
            <person name="Oliveira U."/>
            <person name="Santos F.R."/>
            <person name="Vidigal T.H.D.A."/>
            <person name="Brescovit A.D."/>
            <person name="Santos A.J."/>
        </authorList>
    </citation>
    <scope>NUCLEOTIDE SEQUENCE</scope>
    <source>
        <tissue evidence="1">Shoot tissue taken approximately 20 cm above the soil surface</tissue>
    </source>
</reference>
<protein>
    <submittedName>
        <fullName evidence="1">Uncharacterized protein</fullName>
    </submittedName>
</protein>
<evidence type="ECO:0000313" key="1">
    <source>
        <dbReference type="EMBL" id="JAD80259.1"/>
    </source>
</evidence>
<dbReference type="AlphaFoldDB" id="A0A0A9CVA4"/>
<name>A0A0A9CVA4_ARUDO</name>